<protein>
    <submittedName>
        <fullName evidence="2">Uncharacterized protein</fullName>
    </submittedName>
</protein>
<evidence type="ECO:0000313" key="2">
    <source>
        <dbReference type="EMBL" id="KAE9635402.1"/>
    </source>
</evidence>
<keyword evidence="3" id="KW-1185">Reference proteome</keyword>
<organism evidence="2 3">
    <name type="scientific">Defluviitalea raffinosedens</name>
    <dbReference type="NCBI Taxonomy" id="1450156"/>
    <lineage>
        <taxon>Bacteria</taxon>
        <taxon>Bacillati</taxon>
        <taxon>Bacillota</taxon>
        <taxon>Clostridia</taxon>
        <taxon>Lachnospirales</taxon>
        <taxon>Defluviitaleaceae</taxon>
        <taxon>Defluviitalea</taxon>
    </lineage>
</organism>
<comment type="caution">
    <text evidence="2">The sequence shown here is derived from an EMBL/GenBank/DDBJ whole genome shotgun (WGS) entry which is preliminary data.</text>
</comment>
<accession>A0A7C8HF08</accession>
<name>A0A7C8HF08_9FIRM</name>
<evidence type="ECO:0000313" key="3">
    <source>
        <dbReference type="Proteomes" id="UP000483018"/>
    </source>
</evidence>
<dbReference type="EMBL" id="WSLF01000003">
    <property type="protein sequence ID" value="KAE9635402.1"/>
    <property type="molecule type" value="Genomic_DNA"/>
</dbReference>
<dbReference type="Gene3D" id="1.10.287.1490">
    <property type="match status" value="1"/>
</dbReference>
<dbReference type="Proteomes" id="UP000483018">
    <property type="component" value="Unassembled WGS sequence"/>
</dbReference>
<keyword evidence="1" id="KW-0175">Coiled coil</keyword>
<evidence type="ECO:0000256" key="1">
    <source>
        <dbReference type="SAM" id="Coils"/>
    </source>
</evidence>
<dbReference type="AlphaFoldDB" id="A0A7C8HF08"/>
<feature type="coiled-coil region" evidence="1">
    <location>
        <begin position="147"/>
        <end position="181"/>
    </location>
</feature>
<dbReference type="OrthoDB" id="9784941at2"/>
<reference evidence="2 3" key="1">
    <citation type="submission" date="2019-12" db="EMBL/GenBank/DDBJ databases">
        <title>Defluviitalea raffinosedens, isolated from a biogas fermenter, genome sequencing and characterization.</title>
        <authorList>
            <person name="Rettenmaier R."/>
            <person name="Schneider M."/>
            <person name="Neuhaus K."/>
            <person name="Liebl W."/>
            <person name="Zverlov V."/>
        </authorList>
    </citation>
    <scope>NUCLEOTIDE SEQUENCE [LARGE SCALE GENOMIC DNA]</scope>
    <source>
        <strain evidence="2 3">249c-K6</strain>
    </source>
</reference>
<sequence>MNFPWNKNKKKADLDMEMLRHSRVPILILDKVWHNIFPPEKKTKTIRDLEERLGNLLKQQGQLNNDLKDYLKLKKKLMDGILELTTEAFNNENEAAKKEMEKNQKYILEINEKIEEIQNRLATIPEEIQEVNGKLLEESVKICYGEMKEHQKALEELNEWIEKTRELLKAKLEEKTIHEEKASQIYSYLHDLVGADFIDYLDKNYWR</sequence>
<gene>
    <name evidence="2" type="ORF">GND95_04445</name>
</gene>
<proteinExistence type="predicted"/>
<dbReference type="RefSeq" id="WP_158739650.1">
    <property type="nucleotide sequence ID" value="NZ_JAFBEP010000001.1"/>
</dbReference>